<dbReference type="InterPro" id="IPR036097">
    <property type="entry name" value="HisK_dim/P_sf"/>
</dbReference>
<comment type="caution">
    <text evidence="15">The sequence shown here is derived from an EMBL/GenBank/DDBJ whole genome shotgun (WGS) entry which is preliminary data.</text>
</comment>
<keyword evidence="11" id="KW-0902">Two-component regulatory system</keyword>
<dbReference type="InterPro" id="IPR036890">
    <property type="entry name" value="HATPase_C_sf"/>
</dbReference>
<dbReference type="RefSeq" id="WP_203572018.1">
    <property type="nucleotide sequence ID" value="NZ_WOFE01000009.1"/>
</dbReference>
<dbReference type="SUPFAM" id="SSF47384">
    <property type="entry name" value="Homodimeric domain of signal transducing histidine kinase"/>
    <property type="match status" value="1"/>
</dbReference>
<keyword evidence="7" id="KW-0547">Nucleotide-binding</keyword>
<dbReference type="InterPro" id="IPR003594">
    <property type="entry name" value="HATPase_dom"/>
</dbReference>
<dbReference type="PANTHER" id="PTHR45436">
    <property type="entry name" value="SENSOR HISTIDINE KINASE YKOH"/>
    <property type="match status" value="1"/>
</dbReference>
<keyword evidence="9" id="KW-0067">ATP-binding</keyword>
<comment type="catalytic activity">
    <reaction evidence="1">
        <text>ATP + protein L-histidine = ADP + protein N-phospho-L-histidine.</text>
        <dbReference type="EC" id="2.7.13.3"/>
    </reaction>
</comment>
<evidence type="ECO:0000313" key="15">
    <source>
        <dbReference type="EMBL" id="MBM5572690.1"/>
    </source>
</evidence>
<keyword evidence="12 13" id="KW-0472">Membrane</keyword>
<feature type="domain" description="Histidine kinase" evidence="14">
    <location>
        <begin position="246"/>
        <end position="458"/>
    </location>
</feature>
<dbReference type="CDD" id="cd00075">
    <property type="entry name" value="HATPase"/>
    <property type="match status" value="1"/>
</dbReference>
<evidence type="ECO:0000256" key="5">
    <source>
        <dbReference type="ARBA" id="ARBA00022679"/>
    </source>
</evidence>
<comment type="subcellular location">
    <subcellularLocation>
        <location evidence="2">Membrane</location>
        <topology evidence="2">Multi-pass membrane protein</topology>
    </subcellularLocation>
</comment>
<keyword evidence="16" id="KW-1185">Reference proteome</keyword>
<dbReference type="Gene3D" id="1.10.287.130">
    <property type="match status" value="1"/>
</dbReference>
<dbReference type="PROSITE" id="PS50109">
    <property type="entry name" value="HIS_KIN"/>
    <property type="match status" value="1"/>
</dbReference>
<evidence type="ECO:0000256" key="2">
    <source>
        <dbReference type="ARBA" id="ARBA00004141"/>
    </source>
</evidence>
<gene>
    <name evidence="15" type="ORF">GM173_14040</name>
</gene>
<dbReference type="Pfam" id="PF02518">
    <property type="entry name" value="HATPase_c"/>
    <property type="match status" value="1"/>
</dbReference>
<evidence type="ECO:0000256" key="4">
    <source>
        <dbReference type="ARBA" id="ARBA00022553"/>
    </source>
</evidence>
<evidence type="ECO:0000256" key="13">
    <source>
        <dbReference type="SAM" id="Phobius"/>
    </source>
</evidence>
<organism evidence="15 16">
    <name type="scientific">Deefgea chitinilytica</name>
    <dbReference type="NCBI Taxonomy" id="570276"/>
    <lineage>
        <taxon>Bacteria</taxon>
        <taxon>Pseudomonadati</taxon>
        <taxon>Pseudomonadota</taxon>
        <taxon>Betaproteobacteria</taxon>
        <taxon>Neisseriales</taxon>
        <taxon>Chitinibacteraceae</taxon>
        <taxon>Deefgea</taxon>
    </lineage>
</organism>
<dbReference type="SUPFAM" id="SSF55874">
    <property type="entry name" value="ATPase domain of HSP90 chaperone/DNA topoisomerase II/histidine kinase"/>
    <property type="match status" value="1"/>
</dbReference>
<dbReference type="SMART" id="SM00388">
    <property type="entry name" value="HisKA"/>
    <property type="match status" value="1"/>
</dbReference>
<proteinExistence type="predicted"/>
<keyword evidence="10 13" id="KW-1133">Transmembrane helix</keyword>
<evidence type="ECO:0000256" key="9">
    <source>
        <dbReference type="ARBA" id="ARBA00022840"/>
    </source>
</evidence>
<protein>
    <recommendedName>
        <fullName evidence="3">histidine kinase</fullName>
        <ecNumber evidence="3">2.7.13.3</ecNumber>
    </recommendedName>
</protein>
<feature type="transmembrane region" description="Helical" evidence="13">
    <location>
        <begin position="12"/>
        <end position="37"/>
    </location>
</feature>
<evidence type="ECO:0000256" key="3">
    <source>
        <dbReference type="ARBA" id="ARBA00012438"/>
    </source>
</evidence>
<evidence type="ECO:0000256" key="8">
    <source>
        <dbReference type="ARBA" id="ARBA00022777"/>
    </source>
</evidence>
<evidence type="ECO:0000256" key="6">
    <source>
        <dbReference type="ARBA" id="ARBA00022692"/>
    </source>
</evidence>
<dbReference type="Pfam" id="PF00512">
    <property type="entry name" value="HisKA"/>
    <property type="match status" value="1"/>
</dbReference>
<accession>A0ABS2CEW7</accession>
<evidence type="ECO:0000313" key="16">
    <source>
        <dbReference type="Proteomes" id="UP001195660"/>
    </source>
</evidence>
<dbReference type="InterPro" id="IPR050428">
    <property type="entry name" value="TCS_sensor_his_kinase"/>
</dbReference>
<evidence type="ECO:0000256" key="10">
    <source>
        <dbReference type="ARBA" id="ARBA00022989"/>
    </source>
</evidence>
<dbReference type="PRINTS" id="PR00344">
    <property type="entry name" value="BCTRLSENSOR"/>
</dbReference>
<evidence type="ECO:0000259" key="14">
    <source>
        <dbReference type="PROSITE" id="PS50109"/>
    </source>
</evidence>
<dbReference type="Gene3D" id="3.30.565.10">
    <property type="entry name" value="Histidine kinase-like ATPase, C-terminal domain"/>
    <property type="match status" value="1"/>
</dbReference>
<evidence type="ECO:0000256" key="11">
    <source>
        <dbReference type="ARBA" id="ARBA00023012"/>
    </source>
</evidence>
<dbReference type="GO" id="GO:0016301">
    <property type="term" value="F:kinase activity"/>
    <property type="evidence" value="ECO:0007669"/>
    <property type="project" value="UniProtKB-KW"/>
</dbReference>
<dbReference type="InterPro" id="IPR003661">
    <property type="entry name" value="HisK_dim/P_dom"/>
</dbReference>
<dbReference type="InterPro" id="IPR005467">
    <property type="entry name" value="His_kinase_dom"/>
</dbReference>
<evidence type="ECO:0000256" key="12">
    <source>
        <dbReference type="ARBA" id="ARBA00023136"/>
    </source>
</evidence>
<evidence type="ECO:0000256" key="1">
    <source>
        <dbReference type="ARBA" id="ARBA00000085"/>
    </source>
</evidence>
<feature type="transmembrane region" description="Helical" evidence="13">
    <location>
        <begin position="157"/>
        <end position="185"/>
    </location>
</feature>
<dbReference type="InterPro" id="IPR004358">
    <property type="entry name" value="Sig_transdc_His_kin-like_C"/>
</dbReference>
<sequence length="464" mass="51270">MKRYLQYLGPSLIRRVVMAILLAFALCWVVLAIYGYLQETDPAERDRSLLANGHALVTALEKVSNEAEALTIISTYSDIYNLSYRQFKIPRVMLLQLNDLQGRRIYLSPEGGAHQLPTGQSHQLFDATINGELYRVFQAKTAHWEVLWAAPILNSPWFFMMVIMEMTVQMLIALPIMVLTTWLVVARGLKPLRILSNLIAAKNKDDLSPINFSSPYAELKPLTAALDRLLGQLRSKIAREHAFVQDAAHELRTPMAVISAQAHVLSRAETVPERQIAEKNLESAIQRSSHLIAQLLEMSHIDNDKLSASAAIDVAVLLQQELARLAPAAMARKIDLSLSAPHSLFNVIDANLLQSIVQNLLNNAILYVQEGGQVEVELSQMVDVMRLSVADNGPGIAEADRELVFERFYRGAGHDVAGTGLGLAIVAQAVARLNGQIELTTGLDERGCCFTVTIPLHESKTATV</sequence>
<dbReference type="EC" id="2.7.13.3" evidence="3"/>
<reference evidence="15 16" key="1">
    <citation type="submission" date="2019-11" db="EMBL/GenBank/DDBJ databases">
        <title>Novel Deefgea species.</title>
        <authorList>
            <person name="Han J.-H."/>
        </authorList>
    </citation>
    <scope>NUCLEOTIDE SEQUENCE [LARGE SCALE GENOMIC DNA]</scope>
    <source>
        <strain evidence="15 16">LMG 24817</strain>
    </source>
</reference>
<dbReference type="PANTHER" id="PTHR45436:SF14">
    <property type="entry name" value="SENSOR PROTEIN QSEC"/>
    <property type="match status" value="1"/>
</dbReference>
<keyword evidence="4" id="KW-0597">Phosphoprotein</keyword>
<dbReference type="CDD" id="cd00082">
    <property type="entry name" value="HisKA"/>
    <property type="match status" value="1"/>
</dbReference>
<keyword evidence="6 13" id="KW-0812">Transmembrane</keyword>
<evidence type="ECO:0000256" key="7">
    <source>
        <dbReference type="ARBA" id="ARBA00022741"/>
    </source>
</evidence>
<name>A0ABS2CEW7_9NEIS</name>
<dbReference type="SMART" id="SM00387">
    <property type="entry name" value="HATPase_c"/>
    <property type="match status" value="1"/>
</dbReference>
<keyword evidence="5" id="KW-0808">Transferase</keyword>
<dbReference type="Proteomes" id="UP001195660">
    <property type="component" value="Unassembled WGS sequence"/>
</dbReference>
<dbReference type="EMBL" id="WOFE01000009">
    <property type="protein sequence ID" value="MBM5572690.1"/>
    <property type="molecule type" value="Genomic_DNA"/>
</dbReference>
<keyword evidence="8 15" id="KW-0418">Kinase</keyword>